<dbReference type="InterPro" id="IPR036388">
    <property type="entry name" value="WH-like_DNA-bd_sf"/>
</dbReference>
<dbReference type="InterPro" id="IPR036390">
    <property type="entry name" value="WH_DNA-bd_sf"/>
</dbReference>
<feature type="DNA-binding region" description="Fork-head" evidence="6">
    <location>
        <begin position="177"/>
        <end position="271"/>
    </location>
</feature>
<proteinExistence type="evidence at transcript level"/>
<keyword evidence="2" id="KW-0805">Transcription regulation</keyword>
<dbReference type="PROSITE" id="PS00658">
    <property type="entry name" value="FORK_HEAD_2"/>
    <property type="match status" value="1"/>
</dbReference>
<dbReference type="Gene3D" id="1.10.10.10">
    <property type="entry name" value="Winged helix-like DNA-binding domain superfamily/Winged helix DNA-binding domain"/>
    <property type="match status" value="1"/>
</dbReference>
<dbReference type="InterPro" id="IPR001766">
    <property type="entry name" value="Fork_head_dom"/>
</dbReference>
<keyword evidence="5 6" id="KW-0539">Nucleus</keyword>
<evidence type="ECO:0000313" key="8">
    <source>
        <dbReference type="EMBL" id="AFX62231.1"/>
    </source>
</evidence>
<dbReference type="SMART" id="SM00339">
    <property type="entry name" value="FH"/>
    <property type="match status" value="1"/>
</dbReference>
<dbReference type="SUPFAM" id="SSF46785">
    <property type="entry name" value="Winged helix' DNA-binding domain"/>
    <property type="match status" value="1"/>
</dbReference>
<dbReference type="PANTHER" id="PTHR46805">
    <property type="entry name" value="FORKHEAD BOX PROTEIN J1"/>
    <property type="match status" value="1"/>
</dbReference>
<dbReference type="AlphaFoldDB" id="K7XGV5"/>
<dbReference type="GO" id="GO:0000981">
    <property type="term" value="F:DNA-binding transcription factor activity, RNA polymerase II-specific"/>
    <property type="evidence" value="ECO:0007669"/>
    <property type="project" value="TreeGrafter"/>
</dbReference>
<reference evidence="8" key="1">
    <citation type="journal article" date="2012" name="PLoS Genet.">
        <title>Evolutionarily ancient association of the FoxJ1 transcription factor with the motile ciliogenic program.</title>
        <authorList>
            <person name="Vij S."/>
            <person name="Rink J.C."/>
            <person name="Ho H.K."/>
            <person name="Babu D."/>
            <person name="Eitel M."/>
            <person name="Narasimhan V."/>
            <person name="Tiku V."/>
            <person name="Westbrook J."/>
            <person name="Schierwater B."/>
            <person name="Roy S."/>
        </authorList>
    </citation>
    <scope>NUCLEOTIDE SEQUENCE</scope>
</reference>
<dbReference type="OrthoDB" id="691130at2759"/>
<evidence type="ECO:0000256" key="5">
    <source>
        <dbReference type="ARBA" id="ARBA00023242"/>
    </source>
</evidence>
<evidence type="ECO:0000256" key="6">
    <source>
        <dbReference type="PROSITE-ProRule" id="PRU00089"/>
    </source>
</evidence>
<dbReference type="CDD" id="cd20023">
    <property type="entry name" value="FH_FOXJ1"/>
    <property type="match status" value="1"/>
</dbReference>
<organism evidence="8">
    <name type="scientific">Schmidtea mediterranea</name>
    <name type="common">Freshwater planarian flatworm</name>
    <dbReference type="NCBI Taxonomy" id="79327"/>
    <lineage>
        <taxon>Eukaryota</taxon>
        <taxon>Metazoa</taxon>
        <taxon>Spiralia</taxon>
        <taxon>Lophotrochozoa</taxon>
        <taxon>Platyhelminthes</taxon>
        <taxon>Rhabditophora</taxon>
        <taxon>Seriata</taxon>
        <taxon>Tricladida</taxon>
        <taxon>Continenticola</taxon>
        <taxon>Geoplanoidea</taxon>
        <taxon>Dugesiidae</taxon>
        <taxon>Schmidtea</taxon>
    </lineage>
</organism>
<evidence type="ECO:0000256" key="4">
    <source>
        <dbReference type="ARBA" id="ARBA00023163"/>
    </source>
</evidence>
<accession>K7XGV5</accession>
<keyword evidence="3 6" id="KW-0238">DNA-binding</keyword>
<comment type="subcellular location">
    <subcellularLocation>
        <location evidence="1 6">Nucleus</location>
    </subcellularLocation>
</comment>
<dbReference type="PRINTS" id="PR00053">
    <property type="entry name" value="FORKHEAD"/>
</dbReference>
<evidence type="ECO:0000256" key="2">
    <source>
        <dbReference type="ARBA" id="ARBA00023015"/>
    </source>
</evidence>
<dbReference type="FunFam" id="1.10.10.10:FF:000030">
    <property type="entry name" value="Forkhead box protein K2"/>
    <property type="match status" value="1"/>
</dbReference>
<dbReference type="InterPro" id="IPR047512">
    <property type="entry name" value="FH_FOXJ1"/>
</dbReference>
<keyword evidence="4" id="KW-0804">Transcription</keyword>
<feature type="domain" description="Fork-head" evidence="7">
    <location>
        <begin position="177"/>
        <end position="271"/>
    </location>
</feature>
<dbReference type="PANTHER" id="PTHR46805:SF3">
    <property type="entry name" value="FORKHEAD BOX PROTEIN J1-B"/>
    <property type="match status" value="1"/>
</dbReference>
<dbReference type="InterPro" id="IPR030456">
    <property type="entry name" value="TF_fork_head_CS_2"/>
</dbReference>
<dbReference type="InterPro" id="IPR047513">
    <property type="entry name" value="FOXJ1"/>
</dbReference>
<dbReference type="GO" id="GO:0000978">
    <property type="term" value="F:RNA polymerase II cis-regulatory region sequence-specific DNA binding"/>
    <property type="evidence" value="ECO:0007669"/>
    <property type="project" value="TreeGrafter"/>
</dbReference>
<dbReference type="Pfam" id="PF00250">
    <property type="entry name" value="Forkhead"/>
    <property type="match status" value="1"/>
</dbReference>
<evidence type="ECO:0000256" key="3">
    <source>
        <dbReference type="ARBA" id="ARBA00023125"/>
    </source>
</evidence>
<dbReference type="GO" id="GO:0005634">
    <property type="term" value="C:nucleus"/>
    <property type="evidence" value="ECO:0007669"/>
    <property type="project" value="UniProtKB-SubCell"/>
</dbReference>
<dbReference type="PROSITE" id="PS50039">
    <property type="entry name" value="FORK_HEAD_3"/>
    <property type="match status" value="1"/>
</dbReference>
<sequence>MLTQHDSTCLPKIHIKYSQPEQRLSKNYLTTSKLNSIQIYTTEVFNGKKLSVLAEKFQKNWLDKKGIDSKEMDDSLTNLNWLHNVPSILGPESPLNSPVHLLNQANHQLLPNLERPANNIIANNFVNNEINISKQSEFSNNFSSNPSFTHHLDSALKDGGLLDPLVRHDYKTNWSGKPPFSYATLICMSMRELNKSKITLSDIYGWITDNFIYYRLSDSSWQNSVRHNLSLNKCFEKVPRSKDERGKGGFWRINPKYADRLESNLIKYRRQFPLYNMPKITNGLPAASTLLSRTTNYSYMLCQSSVNTDNTWSNSMTTNNQNSFAFRDPQPILSENSLPFKSKRGWDNSGATYLPNLTNYNQGKLISSSAFSNFNNDVTSNEDYCQNRKHNSKTYHTQSYRNHNMTKLQSLDEFRTSETGQKVDTQMRTEITPNHSPTMYSLLNHLNSPPSHVSMDDIDSAASSSFDAELTANTGSCATLHSHSDDPDEALRFGTSLGDDFMVGSDDYLNCDSIRSHDQLFDSVNSQFI</sequence>
<dbReference type="EMBL" id="JX842846">
    <property type="protein sequence ID" value="AFX62231.1"/>
    <property type="molecule type" value="mRNA"/>
</dbReference>
<evidence type="ECO:0000259" key="7">
    <source>
        <dbReference type="PROSITE" id="PS50039"/>
    </source>
</evidence>
<evidence type="ECO:0000256" key="1">
    <source>
        <dbReference type="ARBA" id="ARBA00004123"/>
    </source>
</evidence>
<protein>
    <submittedName>
        <fullName evidence="8">Forkhead box J1-like protein 4</fullName>
    </submittedName>
</protein>
<name>K7XGV5_SCHMD</name>